<name>A0A1S8A9U3_ROSNE</name>
<protein>
    <submittedName>
        <fullName evidence="2">Putative defective in methylation-7 protein</fullName>
    </submittedName>
</protein>
<proteinExistence type="predicted"/>
<accession>A0A1S8A9U3</accession>
<organism evidence="2">
    <name type="scientific">Rosellinia necatrix</name>
    <name type="common">White root-rot fungus</name>
    <dbReference type="NCBI Taxonomy" id="77044"/>
    <lineage>
        <taxon>Eukaryota</taxon>
        <taxon>Fungi</taxon>
        <taxon>Dikarya</taxon>
        <taxon>Ascomycota</taxon>
        <taxon>Pezizomycotina</taxon>
        <taxon>Sordariomycetes</taxon>
        <taxon>Xylariomycetidae</taxon>
        <taxon>Xylariales</taxon>
        <taxon>Xylariaceae</taxon>
        <taxon>Rosellinia</taxon>
    </lineage>
</organism>
<dbReference type="Proteomes" id="UP000054516">
    <property type="component" value="Unassembled WGS sequence"/>
</dbReference>
<sequence length="100" mass="11329">MAGRTRRILPPTNPPPPEESIRHYKETSILKPVGPSTHTDDWPCFLLSDATVHMRNGTPANQLLVDIMGPFIIRGRLEVEKDNERFRTFFEGVCCLPALD</sequence>
<dbReference type="STRING" id="77044.A0A1S8A9U3"/>
<evidence type="ECO:0000313" key="2">
    <source>
        <dbReference type="EMBL" id="GAW26793.1"/>
    </source>
</evidence>
<evidence type="ECO:0000256" key="1">
    <source>
        <dbReference type="SAM" id="MobiDB-lite"/>
    </source>
</evidence>
<dbReference type="EMBL" id="DF977495">
    <property type="protein sequence ID" value="GAW26793.1"/>
    <property type="molecule type" value="Genomic_DNA"/>
</dbReference>
<gene>
    <name evidence="2" type="ORF">SAMD00023353_5000130</name>
</gene>
<dbReference type="AlphaFoldDB" id="A0A1S8A9U3"/>
<keyword evidence="3" id="KW-1185">Reference proteome</keyword>
<reference evidence="2" key="1">
    <citation type="submission" date="2016-03" db="EMBL/GenBank/DDBJ databases">
        <title>Draft genome sequence of Rosellinia necatrix.</title>
        <authorList>
            <person name="Kanematsu S."/>
        </authorList>
    </citation>
    <scope>NUCLEOTIDE SEQUENCE [LARGE SCALE GENOMIC DNA]</scope>
    <source>
        <strain evidence="2">W97</strain>
    </source>
</reference>
<dbReference type="OrthoDB" id="5382953at2759"/>
<feature type="region of interest" description="Disordered" evidence="1">
    <location>
        <begin position="1"/>
        <end position="21"/>
    </location>
</feature>
<evidence type="ECO:0000313" key="3">
    <source>
        <dbReference type="Proteomes" id="UP000054516"/>
    </source>
</evidence>